<dbReference type="PROSITE" id="PS50071">
    <property type="entry name" value="HOMEOBOX_2"/>
    <property type="match status" value="1"/>
</dbReference>
<evidence type="ECO:0000256" key="3">
    <source>
        <dbReference type="ARBA" id="ARBA00022737"/>
    </source>
</evidence>
<dbReference type="PANTHER" id="PTHR24208">
    <property type="entry name" value="LIM/HOMEOBOX PROTEIN LHX"/>
    <property type="match status" value="1"/>
</dbReference>
<dbReference type="InterPro" id="IPR001356">
    <property type="entry name" value="HD"/>
</dbReference>
<dbReference type="InterPro" id="IPR050453">
    <property type="entry name" value="LIM_Homeobox_TF"/>
</dbReference>
<dbReference type="InterPro" id="IPR001781">
    <property type="entry name" value="Znf_LIM"/>
</dbReference>
<evidence type="ECO:0000256" key="5">
    <source>
        <dbReference type="ARBA" id="ARBA00023038"/>
    </source>
</evidence>
<dbReference type="EMBL" id="WJQU01000002">
    <property type="protein sequence ID" value="KAJ6643009.1"/>
    <property type="molecule type" value="Genomic_DNA"/>
</dbReference>
<feature type="domain" description="LIM zinc-binding" evidence="13">
    <location>
        <begin position="50"/>
        <end position="111"/>
    </location>
</feature>
<feature type="signal peptide" evidence="12">
    <location>
        <begin position="1"/>
        <end position="22"/>
    </location>
</feature>
<accession>A0A9Q0N3T2</accession>
<keyword evidence="7 9" id="KW-0371">Homeobox</keyword>
<evidence type="ECO:0000259" key="14">
    <source>
        <dbReference type="PROSITE" id="PS50071"/>
    </source>
</evidence>
<evidence type="ECO:0000256" key="9">
    <source>
        <dbReference type="PROSITE-ProRule" id="PRU00108"/>
    </source>
</evidence>
<dbReference type="Proteomes" id="UP001151699">
    <property type="component" value="Chromosome B"/>
</dbReference>
<dbReference type="CDD" id="cd00086">
    <property type="entry name" value="homeodomain"/>
    <property type="match status" value="1"/>
</dbReference>
<comment type="subcellular location">
    <subcellularLocation>
        <location evidence="1 9 11">Nucleus</location>
    </subcellularLocation>
</comment>
<keyword evidence="16" id="KW-1185">Reference proteome</keyword>
<evidence type="ECO:0000256" key="11">
    <source>
        <dbReference type="RuleBase" id="RU000682"/>
    </source>
</evidence>
<dbReference type="GO" id="GO:0005634">
    <property type="term" value="C:nucleus"/>
    <property type="evidence" value="ECO:0007669"/>
    <property type="project" value="UniProtKB-SubCell"/>
</dbReference>
<keyword evidence="6 9" id="KW-0238">DNA-binding</keyword>
<dbReference type="AlphaFoldDB" id="A0A9Q0N3T2"/>
<evidence type="ECO:0000256" key="8">
    <source>
        <dbReference type="ARBA" id="ARBA00023242"/>
    </source>
</evidence>
<dbReference type="Pfam" id="PF00046">
    <property type="entry name" value="Homeodomain"/>
    <property type="match status" value="1"/>
</dbReference>
<feature type="chain" id="PRO_5040284166" evidence="12">
    <location>
        <begin position="23"/>
        <end position="296"/>
    </location>
</feature>
<evidence type="ECO:0000256" key="12">
    <source>
        <dbReference type="SAM" id="SignalP"/>
    </source>
</evidence>
<keyword evidence="5 10" id="KW-0440">LIM domain</keyword>
<keyword evidence="2 10" id="KW-0479">Metal-binding</keyword>
<dbReference type="OrthoDB" id="10068367at2759"/>
<evidence type="ECO:0000256" key="4">
    <source>
        <dbReference type="ARBA" id="ARBA00022833"/>
    </source>
</evidence>
<evidence type="ECO:0000259" key="13">
    <source>
        <dbReference type="PROSITE" id="PS50023"/>
    </source>
</evidence>
<dbReference type="FunFam" id="1.10.10.60:FF:000027">
    <property type="entry name" value="LIM/homeobox protein Lhx9"/>
    <property type="match status" value="1"/>
</dbReference>
<keyword evidence="12" id="KW-0732">Signal</keyword>
<dbReference type="GO" id="GO:0000977">
    <property type="term" value="F:RNA polymerase II transcription regulatory region sequence-specific DNA binding"/>
    <property type="evidence" value="ECO:0007669"/>
    <property type="project" value="TreeGrafter"/>
</dbReference>
<dbReference type="GO" id="GO:0000981">
    <property type="term" value="F:DNA-binding transcription factor activity, RNA polymerase II-specific"/>
    <property type="evidence" value="ECO:0007669"/>
    <property type="project" value="TreeGrafter"/>
</dbReference>
<dbReference type="SMART" id="SM00389">
    <property type="entry name" value="HOX"/>
    <property type="match status" value="1"/>
</dbReference>
<evidence type="ECO:0000313" key="16">
    <source>
        <dbReference type="Proteomes" id="UP001151699"/>
    </source>
</evidence>
<dbReference type="Gene3D" id="1.10.10.60">
    <property type="entry name" value="Homeodomain-like"/>
    <property type="match status" value="1"/>
</dbReference>
<proteinExistence type="predicted"/>
<dbReference type="SUPFAM" id="SSF57716">
    <property type="entry name" value="Glucocorticoid receptor-like (DNA-binding domain)"/>
    <property type="match status" value="1"/>
</dbReference>
<protein>
    <submittedName>
        <fullName evidence="15">LIM/homeobox protein Awh</fullName>
    </submittedName>
</protein>
<evidence type="ECO:0000256" key="6">
    <source>
        <dbReference type="ARBA" id="ARBA00023125"/>
    </source>
</evidence>
<dbReference type="GO" id="GO:0046872">
    <property type="term" value="F:metal ion binding"/>
    <property type="evidence" value="ECO:0007669"/>
    <property type="project" value="UniProtKB-KW"/>
</dbReference>
<keyword evidence="4 10" id="KW-0862">Zinc</keyword>
<feature type="domain" description="Homeobox" evidence="14">
    <location>
        <begin position="190"/>
        <end position="250"/>
    </location>
</feature>
<evidence type="ECO:0000256" key="10">
    <source>
        <dbReference type="PROSITE-ProRule" id="PRU00125"/>
    </source>
</evidence>
<dbReference type="PANTHER" id="PTHR24208:SF127">
    <property type="entry name" value="LIM_HOMEOBOX PROTEIN AWH"/>
    <property type="match status" value="1"/>
</dbReference>
<dbReference type="PROSITE" id="PS50023">
    <property type="entry name" value="LIM_DOMAIN_2"/>
    <property type="match status" value="2"/>
</dbReference>
<evidence type="ECO:0000313" key="15">
    <source>
        <dbReference type="EMBL" id="KAJ6643009.1"/>
    </source>
</evidence>
<evidence type="ECO:0000256" key="1">
    <source>
        <dbReference type="ARBA" id="ARBA00004123"/>
    </source>
</evidence>
<dbReference type="PROSITE" id="PS00478">
    <property type="entry name" value="LIM_DOMAIN_1"/>
    <property type="match status" value="1"/>
</dbReference>
<comment type="caution">
    <text evidence="15">The sequence shown here is derived from an EMBL/GenBank/DDBJ whole genome shotgun (WGS) entry which is preliminary data.</text>
</comment>
<keyword evidence="3" id="KW-0677">Repeat</keyword>
<dbReference type="SMART" id="SM00132">
    <property type="entry name" value="LIM"/>
    <property type="match status" value="2"/>
</dbReference>
<name>A0A9Q0N3T2_9DIPT</name>
<gene>
    <name evidence="15" type="primary">Awh_0</name>
    <name evidence="15" type="ORF">Bhyg_07965</name>
</gene>
<dbReference type="SUPFAM" id="SSF46689">
    <property type="entry name" value="Homeodomain-like"/>
    <property type="match status" value="1"/>
</dbReference>
<evidence type="ECO:0000256" key="7">
    <source>
        <dbReference type="ARBA" id="ARBA00023155"/>
    </source>
</evidence>
<feature type="domain" description="LIM zinc-binding" evidence="13">
    <location>
        <begin position="112"/>
        <end position="173"/>
    </location>
</feature>
<dbReference type="GO" id="GO:0030182">
    <property type="term" value="P:neuron differentiation"/>
    <property type="evidence" value="ECO:0007669"/>
    <property type="project" value="TreeGrafter"/>
</dbReference>
<dbReference type="Pfam" id="PF00412">
    <property type="entry name" value="LIM"/>
    <property type="match status" value="2"/>
</dbReference>
<organism evidence="15 16">
    <name type="scientific">Pseudolycoriella hygida</name>
    <dbReference type="NCBI Taxonomy" id="35572"/>
    <lineage>
        <taxon>Eukaryota</taxon>
        <taxon>Metazoa</taxon>
        <taxon>Ecdysozoa</taxon>
        <taxon>Arthropoda</taxon>
        <taxon>Hexapoda</taxon>
        <taxon>Insecta</taxon>
        <taxon>Pterygota</taxon>
        <taxon>Neoptera</taxon>
        <taxon>Endopterygota</taxon>
        <taxon>Diptera</taxon>
        <taxon>Nematocera</taxon>
        <taxon>Sciaroidea</taxon>
        <taxon>Sciaridae</taxon>
        <taxon>Pseudolycoriella</taxon>
    </lineage>
</organism>
<keyword evidence="8 9" id="KW-0539">Nucleus</keyword>
<sequence length="296" mass="33959">MFFLCQAVIFFIVLHHVIISNGSKLPNKGELRGLSSPMIIRLCLRVKEKQSCMECGIHIFDEYSLGFDGSSWHKGCIKCCLCLKPFIESTKCFMKENRLYCREDYMNTFSKKCSKCFRPITSMDWARRAKNLIFHLACFSCDFCDRQLSTGEDFALIAEQILCREHYLETIEVETGSSDGSVVGEDGNKKKMKRVRTAFTEEQLEVLQSNFQIDCNPDGQDLERIALNAGLSKRVTQVWFQNARARQKKHSYFGKRKTPYPLNGESPYATCHLNMQNHQLPTQTSVNVQLQGSVLL</sequence>
<dbReference type="InterPro" id="IPR009057">
    <property type="entry name" value="Homeodomain-like_sf"/>
</dbReference>
<dbReference type="Gene3D" id="2.10.110.10">
    <property type="entry name" value="Cysteine Rich Protein"/>
    <property type="match status" value="2"/>
</dbReference>
<feature type="DNA-binding region" description="Homeobox" evidence="9">
    <location>
        <begin position="192"/>
        <end position="251"/>
    </location>
</feature>
<evidence type="ECO:0000256" key="2">
    <source>
        <dbReference type="ARBA" id="ARBA00022723"/>
    </source>
</evidence>
<reference evidence="15" key="1">
    <citation type="submission" date="2022-07" db="EMBL/GenBank/DDBJ databases">
        <authorList>
            <person name="Trinca V."/>
            <person name="Uliana J.V.C."/>
            <person name="Torres T.T."/>
            <person name="Ward R.J."/>
            <person name="Monesi N."/>
        </authorList>
    </citation>
    <scope>NUCLEOTIDE SEQUENCE</scope>
    <source>
        <strain evidence="15">HSMRA1968</strain>
        <tissue evidence="15">Whole embryos</tissue>
    </source>
</reference>